<evidence type="ECO:0000313" key="1">
    <source>
        <dbReference type="EMBL" id="KAG0447831.1"/>
    </source>
</evidence>
<dbReference type="AlphaFoldDB" id="A0A835P6N4"/>
<dbReference type="InterPro" id="IPR043454">
    <property type="entry name" value="NPH3/RPT2-like"/>
</dbReference>
<dbReference type="PANTHER" id="PTHR32370">
    <property type="entry name" value="OS12G0117600 PROTEIN"/>
    <property type="match status" value="1"/>
</dbReference>
<gene>
    <name evidence="2" type="ORF">HPP92_028108</name>
    <name evidence="1" type="ORF">HPP92_028128</name>
</gene>
<proteinExistence type="predicted"/>
<protein>
    <submittedName>
        <fullName evidence="1">Uncharacterized protein</fullName>
    </submittedName>
</protein>
<name>A0A835P6N4_VANPL</name>
<accession>A0A835P6N4</accession>
<dbReference type="EMBL" id="JADCNM010000412">
    <property type="protein sequence ID" value="KAG0447831.1"/>
    <property type="molecule type" value="Genomic_DNA"/>
</dbReference>
<dbReference type="Proteomes" id="UP000636800">
    <property type="component" value="Unassembled WGS sequence"/>
</dbReference>
<dbReference type="Proteomes" id="UP000639772">
    <property type="component" value="Unassembled WGS sequence"/>
</dbReference>
<dbReference type="EMBL" id="JADCNL010000411">
    <property type="protein sequence ID" value="KAG0447906.1"/>
    <property type="molecule type" value="Genomic_DNA"/>
</dbReference>
<dbReference type="OrthoDB" id="624345at2759"/>
<evidence type="ECO:0000313" key="4">
    <source>
        <dbReference type="Proteomes" id="UP000639772"/>
    </source>
</evidence>
<organism evidence="1 4">
    <name type="scientific">Vanilla planifolia</name>
    <name type="common">Vanilla</name>
    <dbReference type="NCBI Taxonomy" id="51239"/>
    <lineage>
        <taxon>Eukaryota</taxon>
        <taxon>Viridiplantae</taxon>
        <taxon>Streptophyta</taxon>
        <taxon>Embryophyta</taxon>
        <taxon>Tracheophyta</taxon>
        <taxon>Spermatophyta</taxon>
        <taxon>Magnoliopsida</taxon>
        <taxon>Liliopsida</taxon>
        <taxon>Asparagales</taxon>
        <taxon>Orchidaceae</taxon>
        <taxon>Vanilloideae</taxon>
        <taxon>Vanilleae</taxon>
        <taxon>Vanilla</taxon>
    </lineage>
</organism>
<reference evidence="3 4" key="1">
    <citation type="journal article" date="2020" name="Nat. Food">
        <title>A phased Vanilla planifolia genome enables genetic improvement of flavour and production.</title>
        <authorList>
            <person name="Hasing T."/>
            <person name="Tang H."/>
            <person name="Brym M."/>
            <person name="Khazi F."/>
            <person name="Huang T."/>
            <person name="Chambers A.H."/>
        </authorList>
    </citation>
    <scope>NUCLEOTIDE SEQUENCE [LARGE SCALE GENOMIC DNA]</scope>
    <source>
        <tissue evidence="1">Leaf</tissue>
    </source>
</reference>
<evidence type="ECO:0000313" key="2">
    <source>
        <dbReference type="EMBL" id="KAG0447906.1"/>
    </source>
</evidence>
<evidence type="ECO:0000313" key="3">
    <source>
        <dbReference type="Proteomes" id="UP000636800"/>
    </source>
</evidence>
<keyword evidence="3" id="KW-1185">Reference proteome</keyword>
<comment type="caution">
    <text evidence="1">The sequence shown here is derived from an EMBL/GenBank/DDBJ whole genome shotgun (WGS) entry which is preliminary data.</text>
</comment>
<sequence length="122" mass="14535">MVLSLQSNSAMEWALRSQQAMWANLRCIAEYLEMKEDYWEQNLIVLTEAYLKGESVPQSIENSLENVKGKSVKQEWECQDWWVEVLFNVEHQFYQRLIAAMKKTESDRTALWHHLSTMLRVH</sequence>